<evidence type="ECO:0000256" key="6">
    <source>
        <dbReference type="ARBA" id="ARBA00023242"/>
    </source>
</evidence>
<evidence type="ECO:0000256" key="2">
    <source>
        <dbReference type="ARBA" id="ARBA00006164"/>
    </source>
</evidence>
<evidence type="ECO:0000256" key="5">
    <source>
        <dbReference type="ARBA" id="ARBA00023187"/>
    </source>
</evidence>
<evidence type="ECO:0000256" key="7">
    <source>
        <dbReference type="RuleBase" id="RU367025"/>
    </source>
</evidence>
<evidence type="ECO:0000256" key="8">
    <source>
        <dbReference type="SAM" id="MobiDB-lite"/>
    </source>
</evidence>
<evidence type="ECO:0000256" key="1">
    <source>
        <dbReference type="ARBA" id="ARBA00004123"/>
    </source>
</evidence>
<feature type="compositionally biased region" description="Gly residues" evidence="8">
    <location>
        <begin position="340"/>
        <end position="352"/>
    </location>
</feature>
<feature type="region of interest" description="Disordered" evidence="8">
    <location>
        <begin position="401"/>
        <end position="471"/>
    </location>
</feature>
<evidence type="ECO:0000313" key="9">
    <source>
        <dbReference type="EMBL" id="KAL3827686.1"/>
    </source>
</evidence>
<organism evidence="9 10">
    <name type="scientific">Cyclostephanos tholiformis</name>
    <dbReference type="NCBI Taxonomy" id="382380"/>
    <lineage>
        <taxon>Eukaryota</taxon>
        <taxon>Sar</taxon>
        <taxon>Stramenopiles</taxon>
        <taxon>Ochrophyta</taxon>
        <taxon>Bacillariophyta</taxon>
        <taxon>Coscinodiscophyceae</taxon>
        <taxon>Thalassiosirophycidae</taxon>
        <taxon>Stephanodiscales</taxon>
        <taxon>Stephanodiscaceae</taxon>
        <taxon>Cyclostephanos</taxon>
    </lineage>
</organism>
<accession>A0ABD3STF6</accession>
<dbReference type="Gene3D" id="2.30.30.140">
    <property type="match status" value="1"/>
</dbReference>
<reference evidence="9 10" key="1">
    <citation type="submission" date="2024-10" db="EMBL/GenBank/DDBJ databases">
        <title>Updated reference genomes for cyclostephanoid diatoms.</title>
        <authorList>
            <person name="Roberts W.R."/>
            <person name="Alverson A.J."/>
        </authorList>
    </citation>
    <scope>NUCLEOTIDE SEQUENCE [LARGE SCALE GENOMIC DNA]</scope>
    <source>
        <strain evidence="9 10">AJA228-03</strain>
    </source>
</reference>
<dbReference type="GO" id="GO:0005681">
    <property type="term" value="C:spliceosomal complex"/>
    <property type="evidence" value="ECO:0007669"/>
    <property type="project" value="UniProtKB-KW"/>
</dbReference>
<comment type="subcellular location">
    <subcellularLocation>
        <location evidence="1 7">Nucleus</location>
    </subcellularLocation>
</comment>
<dbReference type="Proteomes" id="UP001530377">
    <property type="component" value="Unassembled WGS sequence"/>
</dbReference>
<feature type="region of interest" description="Disordered" evidence="8">
    <location>
        <begin position="337"/>
        <end position="387"/>
    </location>
</feature>
<dbReference type="EMBL" id="JALLPB020000001">
    <property type="protein sequence ID" value="KAL3827686.1"/>
    <property type="molecule type" value="Genomic_DNA"/>
</dbReference>
<sequence length="496" mass="56887">MSRSALWRQEENVKERERKAARIYENAIEEGRNNNHLRGIIPLSGPDDTYNLHPMLLRNLIESSYFQRCCEKLTDWNSLVDEIYYEVKHLEPWTAGAHKSPSTAFCILLRLFTLRCTEKQMALMLDHVDSPYIRCIGFLYLRYAADPSTLWSWYEPYLHDDESVQVRQGGVDTTVGKFVRMLLNDLDYYGTRLPRFPLLIERQYKVRLLQAERVEERARSHARNVAAMEYFQRNGARIQALYGDDDNPITWYDAVVDRVILRDPRNGELLDRPKFQVTFPEYGNTEIVTLGEIDLPGSAGDAYRNLEARSMGSSSSGRGNDGKIDAVYSRADRIASTVNGGRGYSDDGGGMGFDNRRRDGRHDLGREGEKHRDRSRSRDRDENLNDARREERELMEEVLRREKDKTAARGRASYAARPPTFKDSLACSGGTQTKHDILDKDDKKWKARGNNKEASKPKVHDVDDGKPATVPIKPTKTAAELAAIEEKKRMLIARYG</sequence>
<dbReference type="PANTHER" id="PTHR23142">
    <property type="entry name" value="PRE-MRNA-SPLICING FACTOR 38A-RELATED"/>
    <property type="match status" value="1"/>
</dbReference>
<dbReference type="AlphaFoldDB" id="A0ABD3STF6"/>
<comment type="caution">
    <text evidence="9">The sequence shown here is derived from an EMBL/GenBank/DDBJ whole genome shotgun (WGS) entry which is preliminary data.</text>
</comment>
<gene>
    <name evidence="9" type="ORF">ACHAXA_000559</name>
</gene>
<evidence type="ECO:0000256" key="3">
    <source>
        <dbReference type="ARBA" id="ARBA00022664"/>
    </source>
</evidence>
<keyword evidence="5 7" id="KW-0508">mRNA splicing</keyword>
<comment type="function">
    <text evidence="7">Required for pre-mRNA splicing.</text>
</comment>
<keyword evidence="3 7" id="KW-0507">mRNA processing</keyword>
<comment type="similarity">
    <text evidence="2 7">Belongs to the PRP38 family.</text>
</comment>
<evidence type="ECO:0000313" key="10">
    <source>
        <dbReference type="Proteomes" id="UP001530377"/>
    </source>
</evidence>
<keyword evidence="4 7" id="KW-0747">Spliceosome</keyword>
<keyword evidence="6 7" id="KW-0539">Nucleus</keyword>
<dbReference type="InterPro" id="IPR005037">
    <property type="entry name" value="PRP38"/>
</dbReference>
<dbReference type="GO" id="GO:0000398">
    <property type="term" value="P:mRNA splicing, via spliceosome"/>
    <property type="evidence" value="ECO:0007669"/>
    <property type="project" value="UniProtKB-UniRule"/>
</dbReference>
<protein>
    <recommendedName>
        <fullName evidence="7">Pre-mRNA-splicing factor 38</fullName>
    </recommendedName>
</protein>
<keyword evidence="10" id="KW-1185">Reference proteome</keyword>
<dbReference type="Pfam" id="PF03371">
    <property type="entry name" value="PRP38"/>
    <property type="match status" value="1"/>
</dbReference>
<evidence type="ECO:0000256" key="4">
    <source>
        <dbReference type="ARBA" id="ARBA00022728"/>
    </source>
</evidence>
<feature type="compositionally biased region" description="Basic and acidic residues" evidence="8">
    <location>
        <begin position="433"/>
        <end position="466"/>
    </location>
</feature>
<name>A0ABD3STF6_9STRA</name>
<feature type="compositionally biased region" description="Basic and acidic residues" evidence="8">
    <location>
        <begin position="354"/>
        <end position="387"/>
    </location>
</feature>
<proteinExistence type="inferred from homology"/>